<accession>A0AAD3SWY6</accession>
<evidence type="ECO:0000256" key="1">
    <source>
        <dbReference type="SAM" id="Phobius"/>
    </source>
</evidence>
<dbReference type="Proteomes" id="UP001279734">
    <property type="component" value="Unassembled WGS sequence"/>
</dbReference>
<sequence>MHPLVKNLHLNLLYEVWRTIVLGAISSWLFPLLANTGRGNRNKTTSNSDLQSSRNSVGFVVKVASARLPGLSS</sequence>
<keyword evidence="1" id="KW-0812">Transmembrane</keyword>
<protein>
    <submittedName>
        <fullName evidence="2">Uncharacterized protein</fullName>
    </submittedName>
</protein>
<keyword evidence="3" id="KW-1185">Reference proteome</keyword>
<evidence type="ECO:0000313" key="2">
    <source>
        <dbReference type="EMBL" id="GMH18386.1"/>
    </source>
</evidence>
<evidence type="ECO:0000313" key="3">
    <source>
        <dbReference type="Proteomes" id="UP001279734"/>
    </source>
</evidence>
<gene>
    <name evidence="2" type="ORF">Nepgr_020227</name>
</gene>
<comment type="caution">
    <text evidence="2">The sequence shown here is derived from an EMBL/GenBank/DDBJ whole genome shotgun (WGS) entry which is preliminary data.</text>
</comment>
<organism evidence="2 3">
    <name type="scientific">Nepenthes gracilis</name>
    <name type="common">Slender pitcher plant</name>
    <dbReference type="NCBI Taxonomy" id="150966"/>
    <lineage>
        <taxon>Eukaryota</taxon>
        <taxon>Viridiplantae</taxon>
        <taxon>Streptophyta</taxon>
        <taxon>Embryophyta</taxon>
        <taxon>Tracheophyta</taxon>
        <taxon>Spermatophyta</taxon>
        <taxon>Magnoliopsida</taxon>
        <taxon>eudicotyledons</taxon>
        <taxon>Gunneridae</taxon>
        <taxon>Pentapetalae</taxon>
        <taxon>Caryophyllales</taxon>
        <taxon>Nepenthaceae</taxon>
        <taxon>Nepenthes</taxon>
    </lineage>
</organism>
<keyword evidence="1" id="KW-0472">Membrane</keyword>
<dbReference type="EMBL" id="BSYO01000019">
    <property type="protein sequence ID" value="GMH18386.1"/>
    <property type="molecule type" value="Genomic_DNA"/>
</dbReference>
<keyword evidence="1" id="KW-1133">Transmembrane helix</keyword>
<name>A0AAD3SWY6_NEPGR</name>
<reference evidence="2" key="1">
    <citation type="submission" date="2023-05" db="EMBL/GenBank/DDBJ databases">
        <title>Nepenthes gracilis genome sequencing.</title>
        <authorList>
            <person name="Fukushima K."/>
        </authorList>
    </citation>
    <scope>NUCLEOTIDE SEQUENCE</scope>
    <source>
        <strain evidence="2">SING2019-196</strain>
    </source>
</reference>
<feature type="transmembrane region" description="Helical" evidence="1">
    <location>
        <begin position="16"/>
        <end position="34"/>
    </location>
</feature>
<dbReference type="AlphaFoldDB" id="A0AAD3SWY6"/>
<proteinExistence type="predicted"/>